<evidence type="ECO:0000313" key="6">
    <source>
        <dbReference type="EMBL" id="CDG05679.1"/>
    </source>
</evidence>
<dbReference type="InterPro" id="IPR002543">
    <property type="entry name" value="FtsK_dom"/>
</dbReference>
<evidence type="ECO:0000256" key="4">
    <source>
        <dbReference type="SAM" id="Phobius"/>
    </source>
</evidence>
<feature type="domain" description="FtsK" evidence="5">
    <location>
        <begin position="206"/>
        <end position="390"/>
    </location>
</feature>
<keyword evidence="1 3" id="KW-0547">Nucleotide-binding</keyword>
<proteinExistence type="predicted"/>
<sequence length="518" mass="60353">MKKLVTYRGKRIRLYTRNLTRNWGLVLSVPFFLGLVAYHYFVTYAFFKVNHDLKQWTIYVQPVLITLLFILLSIIFAWYVIKSSRLRDGFFMRRYKMQMLALYMFSTNMVNKKVIKTEGGSKEKVSFTKAYYRHKKSIDTFTFQTGTQFHNQVIGIGKTLGEMYIADLVNIKWEMGFISYDFLTDSIGKRLNFDEVAINDGKISLMKGVEWDFEGLPHMIITGGTGGGKTYFIYSLIRVFAQIGRVRIADPKKSDLSAFEDFPAFKGLVFDEKDDIIKLFEDMVKLMDQRYLYMRKQPNYTIGKNYRFYGMKPEFIILDELAAYVTTLKDFKEQDLFWDAVRLLVLKARQAGMFLIFATQRPDTTTLPGSLRDNMLCKVSTGVLTDQGYDMTFPNSKNKTFINKEGTKGRGYIDVGTGVPIEFYSPFIPSNFDFIGYFKNMEKMPFTDVSNVEITPEAKKVLEEVYNSVEEGEEFFRETQKSKVLKEHENKKEKNMERLISKVGISYKETIKMKRDGN</sequence>
<keyword evidence="4" id="KW-0812">Transmembrane</keyword>
<evidence type="ECO:0000256" key="3">
    <source>
        <dbReference type="PROSITE-ProRule" id="PRU00289"/>
    </source>
</evidence>
<dbReference type="Pfam" id="PF01580">
    <property type="entry name" value="FtsK_SpoIIIE"/>
    <property type="match status" value="1"/>
</dbReference>
<feature type="binding site" evidence="3">
    <location>
        <begin position="223"/>
        <end position="230"/>
    </location>
    <ligand>
        <name>ATP</name>
        <dbReference type="ChEBI" id="CHEBI:30616"/>
    </ligand>
</feature>
<dbReference type="AlphaFoldDB" id="S6FAB6"/>
<evidence type="ECO:0000256" key="1">
    <source>
        <dbReference type="ARBA" id="ARBA00022741"/>
    </source>
</evidence>
<dbReference type="SUPFAM" id="SSF52540">
    <property type="entry name" value="P-loop containing nucleoside triphosphate hydrolases"/>
    <property type="match status" value="1"/>
</dbReference>
<dbReference type="EMBL" id="CBLU010000024">
    <property type="protein sequence ID" value="CDG05679.1"/>
    <property type="molecule type" value="Genomic_DNA"/>
</dbReference>
<dbReference type="PROSITE" id="PS50901">
    <property type="entry name" value="FTSK"/>
    <property type="match status" value="1"/>
</dbReference>
<evidence type="ECO:0000259" key="5">
    <source>
        <dbReference type="PROSITE" id="PS50901"/>
    </source>
</evidence>
<dbReference type="PANTHER" id="PTHR22683:SF47">
    <property type="entry name" value="FTSK DOMAIN-CONTAINING PROTEIN YDCQ"/>
    <property type="match status" value="1"/>
</dbReference>
<name>S6FAB6_LACLL</name>
<keyword evidence="2 3" id="KW-0067">ATP-binding</keyword>
<comment type="caution">
    <text evidence="6">The sequence shown here is derived from an EMBL/GenBank/DDBJ whole genome shotgun (WGS) entry which is preliminary data.</text>
</comment>
<evidence type="ECO:0000256" key="2">
    <source>
        <dbReference type="ARBA" id="ARBA00022840"/>
    </source>
</evidence>
<feature type="transmembrane region" description="Helical" evidence="4">
    <location>
        <begin position="59"/>
        <end position="81"/>
    </location>
</feature>
<evidence type="ECO:0000313" key="7">
    <source>
        <dbReference type="Proteomes" id="UP000015361"/>
    </source>
</evidence>
<organism evidence="6 7">
    <name type="scientific">Lactococcus lactis subsp. lactis A12</name>
    <dbReference type="NCBI Taxonomy" id="1137134"/>
    <lineage>
        <taxon>Bacteria</taxon>
        <taxon>Bacillati</taxon>
        <taxon>Bacillota</taxon>
        <taxon>Bacilli</taxon>
        <taxon>Lactobacillales</taxon>
        <taxon>Streptococcaceae</taxon>
        <taxon>Lactococcus</taxon>
    </lineage>
</organism>
<dbReference type="PANTHER" id="PTHR22683">
    <property type="entry name" value="SPORULATION PROTEIN RELATED"/>
    <property type="match status" value="1"/>
</dbReference>
<dbReference type="Proteomes" id="UP000015361">
    <property type="component" value="Unassembled WGS sequence"/>
</dbReference>
<protein>
    <submittedName>
        <fullName evidence="6">FtsK/SpoIIIE family protein</fullName>
    </submittedName>
</protein>
<dbReference type="Gene3D" id="3.40.50.300">
    <property type="entry name" value="P-loop containing nucleotide triphosphate hydrolases"/>
    <property type="match status" value="1"/>
</dbReference>
<keyword evidence="4" id="KW-0472">Membrane</keyword>
<feature type="transmembrane region" description="Helical" evidence="4">
    <location>
        <begin position="21"/>
        <end position="47"/>
    </location>
</feature>
<dbReference type="RefSeq" id="WP_021723222.1">
    <property type="nucleotide sequence ID" value="NZ_CBLU010000024.1"/>
</dbReference>
<dbReference type="GO" id="GO:0005524">
    <property type="term" value="F:ATP binding"/>
    <property type="evidence" value="ECO:0007669"/>
    <property type="project" value="UniProtKB-UniRule"/>
</dbReference>
<dbReference type="InterPro" id="IPR050206">
    <property type="entry name" value="FtsK/SpoIIIE/SftA"/>
</dbReference>
<accession>S6FAB6</accession>
<keyword evidence="4" id="KW-1133">Transmembrane helix</keyword>
<gene>
    <name evidence="6" type="primary">lwe0770</name>
    <name evidence="6" type="ORF">O9U_07525</name>
</gene>
<dbReference type="GO" id="GO:0003677">
    <property type="term" value="F:DNA binding"/>
    <property type="evidence" value="ECO:0007669"/>
    <property type="project" value="InterPro"/>
</dbReference>
<dbReference type="InterPro" id="IPR027417">
    <property type="entry name" value="P-loop_NTPase"/>
</dbReference>
<reference evidence="6 7" key="1">
    <citation type="journal article" date="2013" name="Appl. Environ. Microbiol.">
        <title>The Carbohydrate Metabolism Signature of Lactococcus lactis Strain A12 Reveals Its Sourdough Ecosystem Origin.</title>
        <authorList>
            <person name="Passerini D."/>
            <person name="Coddeville M."/>
            <person name="Le Bourgeois P."/>
            <person name="Loubiere P."/>
            <person name="Ritzenthaler P."/>
            <person name="Fontagne-Faucher C."/>
            <person name="Daveran-Mingot M.L."/>
            <person name="Cocaign-Bousquet M."/>
        </authorList>
    </citation>
    <scope>NUCLEOTIDE SEQUENCE [LARGE SCALE GENOMIC DNA]</scope>
    <source>
        <strain evidence="6 7">A12</strain>
    </source>
</reference>